<dbReference type="SUPFAM" id="SSF54695">
    <property type="entry name" value="POZ domain"/>
    <property type="match status" value="2"/>
</dbReference>
<dbReference type="PROSITE" id="PS50097">
    <property type="entry name" value="BTB"/>
    <property type="match status" value="2"/>
</dbReference>
<sequence length="444" mass="51682">MIDYTEIFQSPQFTFLVGEEEIPLTTHTAVLKGLSDPINTMINNGTMKEALSGVAVLKDVDVDIFTAFCEYAYSGDFEFTRANHVNREFEMTTEATGDKTQALSTETRVKADRLDESKDTDDNDCDRGTDDSGDWDLELCLNSDDFEDRVFIRSWRWDIHLKRNDFIFCVRVILQSPRFTFLVGNQRTPLTIHTAILKGLSEPLEAMIKNGAMEESRFGVAVLEDIDAEIFAAFCEFAYTGTYDTTFRKSLTQYPQQSNQKVWFSNPDYEDWRALQAAWLDTDERYHEKDKYGDLELCLEYRDFSNREFQEDFRRIRPIHTQERISPLVFYYFVVKVYVFATKYLIEPLRQFCLAALHERLREYECDEFDSNEVLELLEYTYASTSNEEPTGPSLMRDLVIHYVACRFTILSKNGAFTRLLKSNAEIGTDLCIAMMKWKCKRAD</sequence>
<dbReference type="EMBL" id="MIKG01000030">
    <property type="protein sequence ID" value="RAO74190.1"/>
    <property type="molecule type" value="Genomic_DNA"/>
</dbReference>
<feature type="compositionally biased region" description="Polar residues" evidence="1">
    <location>
        <begin position="93"/>
        <end position="106"/>
    </location>
</feature>
<dbReference type="Gene3D" id="3.30.710.10">
    <property type="entry name" value="Potassium Channel Kv1.1, Chain A"/>
    <property type="match status" value="2"/>
</dbReference>
<gene>
    <name evidence="3" type="ORF">BHQ10_010202</name>
</gene>
<dbReference type="Proteomes" id="UP000249363">
    <property type="component" value="Unassembled WGS sequence"/>
</dbReference>
<dbReference type="RefSeq" id="XP_040738704.1">
    <property type="nucleotide sequence ID" value="XM_040872807.1"/>
</dbReference>
<evidence type="ECO:0000256" key="1">
    <source>
        <dbReference type="SAM" id="MobiDB-lite"/>
    </source>
</evidence>
<accession>A0A364LEE2</accession>
<protein>
    <recommendedName>
        <fullName evidence="2">BTB domain-containing protein</fullName>
    </recommendedName>
</protein>
<comment type="caution">
    <text evidence="3">The sequence shown here is derived from an EMBL/GenBank/DDBJ whole genome shotgun (WGS) entry which is preliminary data.</text>
</comment>
<feature type="domain" description="BTB" evidence="2">
    <location>
        <begin position="11"/>
        <end position="81"/>
    </location>
</feature>
<dbReference type="OrthoDB" id="9997739at2759"/>
<evidence type="ECO:0000313" key="3">
    <source>
        <dbReference type="EMBL" id="RAO74190.1"/>
    </source>
</evidence>
<dbReference type="AlphaFoldDB" id="A0A364LEE2"/>
<organism evidence="3 4">
    <name type="scientific">Talaromyces amestolkiae</name>
    <dbReference type="NCBI Taxonomy" id="1196081"/>
    <lineage>
        <taxon>Eukaryota</taxon>
        <taxon>Fungi</taxon>
        <taxon>Dikarya</taxon>
        <taxon>Ascomycota</taxon>
        <taxon>Pezizomycotina</taxon>
        <taxon>Eurotiomycetes</taxon>
        <taxon>Eurotiomycetidae</taxon>
        <taxon>Eurotiales</taxon>
        <taxon>Trichocomaceae</taxon>
        <taxon>Talaromyces</taxon>
        <taxon>Talaromyces sect. Talaromyces</taxon>
    </lineage>
</organism>
<feature type="compositionally biased region" description="Basic and acidic residues" evidence="1">
    <location>
        <begin position="107"/>
        <end position="117"/>
    </location>
</feature>
<proteinExistence type="predicted"/>
<dbReference type="PANTHER" id="PTHR47843:SF2">
    <property type="entry name" value="BTB DOMAIN-CONTAINING PROTEIN"/>
    <property type="match status" value="1"/>
</dbReference>
<name>A0A364LEE2_TALAM</name>
<dbReference type="PANTHER" id="PTHR47843">
    <property type="entry name" value="BTB DOMAIN-CONTAINING PROTEIN-RELATED"/>
    <property type="match status" value="1"/>
</dbReference>
<evidence type="ECO:0000313" key="4">
    <source>
        <dbReference type="Proteomes" id="UP000249363"/>
    </source>
</evidence>
<dbReference type="InterPro" id="IPR000210">
    <property type="entry name" value="BTB/POZ_dom"/>
</dbReference>
<dbReference type="GeneID" id="63799416"/>
<reference evidence="3 4" key="1">
    <citation type="journal article" date="2017" name="Biotechnol. Biofuels">
        <title>Differential beta-glucosidase expression as a function of carbon source availability in Talaromyces amestolkiae: a genomic and proteomic approach.</title>
        <authorList>
            <person name="de Eugenio L.I."/>
            <person name="Mendez-Liter J.A."/>
            <person name="Nieto-Dominguez M."/>
            <person name="Alonso L."/>
            <person name="Gil-Munoz J."/>
            <person name="Barriuso J."/>
            <person name="Prieto A."/>
            <person name="Martinez M.J."/>
        </authorList>
    </citation>
    <scope>NUCLEOTIDE SEQUENCE [LARGE SCALE GENOMIC DNA]</scope>
    <source>
        <strain evidence="3 4">CIB</strain>
    </source>
</reference>
<keyword evidence="4" id="KW-1185">Reference proteome</keyword>
<dbReference type="Pfam" id="PF00651">
    <property type="entry name" value="BTB"/>
    <property type="match status" value="2"/>
</dbReference>
<dbReference type="STRING" id="1196081.A0A364LEE2"/>
<dbReference type="InterPro" id="IPR011333">
    <property type="entry name" value="SKP1/BTB/POZ_sf"/>
</dbReference>
<feature type="region of interest" description="Disordered" evidence="1">
    <location>
        <begin position="93"/>
        <end position="128"/>
    </location>
</feature>
<evidence type="ECO:0000259" key="2">
    <source>
        <dbReference type="PROSITE" id="PS50097"/>
    </source>
</evidence>
<feature type="domain" description="BTB" evidence="2">
    <location>
        <begin position="177"/>
        <end position="247"/>
    </location>
</feature>